<dbReference type="Pfam" id="PF16481">
    <property type="entry name" value="DUF5058"/>
    <property type="match status" value="1"/>
</dbReference>
<dbReference type="InterPro" id="IPR032479">
    <property type="entry name" value="DUF5058"/>
</dbReference>
<dbReference type="AlphaFoldDB" id="A0A1S8CKV1"/>
<proteinExistence type="predicted"/>
<dbReference type="RefSeq" id="WP_076941454.1">
    <property type="nucleotide sequence ID" value="NZ_MOXD01000003.1"/>
</dbReference>
<dbReference type="Proteomes" id="UP000216021">
    <property type="component" value="Unassembled WGS sequence"/>
</dbReference>
<organism evidence="2 3">
    <name type="scientific">Serratia oryzae</name>
    <dbReference type="NCBI Taxonomy" id="2034155"/>
    <lineage>
        <taxon>Bacteria</taxon>
        <taxon>Pseudomonadati</taxon>
        <taxon>Pseudomonadota</taxon>
        <taxon>Gammaproteobacteria</taxon>
        <taxon>Enterobacterales</taxon>
        <taxon>Yersiniaceae</taxon>
        <taxon>Serratia</taxon>
    </lineage>
</organism>
<keyword evidence="1" id="KW-1133">Transmembrane helix</keyword>
<feature type="transmembrane region" description="Helical" evidence="1">
    <location>
        <begin position="50"/>
        <end position="75"/>
    </location>
</feature>
<keyword evidence="1" id="KW-0812">Transmembrane</keyword>
<evidence type="ECO:0000256" key="1">
    <source>
        <dbReference type="SAM" id="Phobius"/>
    </source>
</evidence>
<sequence>MDEIINSPLLWLLCSITIMVVAVQGYAYYRLARKNAKLLGMSDEICAKSFKVGMVAAVGPALGILIVLVGMMAVLGGPITWMRLSIIVSATNEMAAAKFGADAAGVTFGGADFTVAVLFVAWFGMALNGIGSMLSAVFFAGHLEKIRAKVVNKNPKILALVSGAAMCAIYGNLSSGTVIHGGGNVGAWLVAGIATYVLYLISQQVEKLKEYSLGIAMLAGTVAGAIVQSIVG</sequence>
<evidence type="ECO:0000313" key="2">
    <source>
        <dbReference type="EMBL" id="OMQ24573.1"/>
    </source>
</evidence>
<feature type="transmembrane region" description="Helical" evidence="1">
    <location>
        <begin position="115"/>
        <end position="143"/>
    </location>
</feature>
<dbReference type="STRING" id="2034155.BMI79_07035"/>
<accession>A0A1S8CKV1</accession>
<gene>
    <name evidence="2" type="ORF">BMI79_07035</name>
</gene>
<keyword evidence="1" id="KW-0472">Membrane</keyword>
<protein>
    <submittedName>
        <fullName evidence="2">DUF5058 domain-containing protein</fullName>
    </submittedName>
</protein>
<evidence type="ECO:0000313" key="3">
    <source>
        <dbReference type="Proteomes" id="UP000216021"/>
    </source>
</evidence>
<comment type="caution">
    <text evidence="2">The sequence shown here is derived from an EMBL/GenBank/DDBJ whole genome shotgun (WGS) entry which is preliminary data.</text>
</comment>
<dbReference type="OrthoDB" id="86868at2"/>
<dbReference type="EMBL" id="MOXD01000003">
    <property type="protein sequence ID" value="OMQ24573.1"/>
    <property type="molecule type" value="Genomic_DNA"/>
</dbReference>
<feature type="transmembrane region" description="Helical" evidence="1">
    <location>
        <begin position="6"/>
        <end position="29"/>
    </location>
</feature>
<feature type="transmembrane region" description="Helical" evidence="1">
    <location>
        <begin position="213"/>
        <end position="231"/>
    </location>
</feature>
<reference evidence="2 3" key="1">
    <citation type="submission" date="2016-11" db="EMBL/GenBank/DDBJ databases">
        <title>Rahnella oryzae sp. nov., isolated from rice root.</title>
        <authorList>
            <person name="Zhang X.-X."/>
            <person name="Zhang J."/>
        </authorList>
    </citation>
    <scope>NUCLEOTIDE SEQUENCE [LARGE SCALE GENOMIC DNA]</scope>
    <source>
        <strain evidence="2 3">J11-6</strain>
    </source>
</reference>
<feature type="transmembrane region" description="Helical" evidence="1">
    <location>
        <begin position="155"/>
        <end position="173"/>
    </location>
</feature>
<feature type="transmembrane region" description="Helical" evidence="1">
    <location>
        <begin position="185"/>
        <end position="201"/>
    </location>
</feature>
<keyword evidence="3" id="KW-1185">Reference proteome</keyword>
<name>A0A1S8CKV1_9GAMM</name>